<dbReference type="EMBL" id="UINC01062359">
    <property type="protein sequence ID" value="SVB88908.1"/>
    <property type="molecule type" value="Genomic_DNA"/>
</dbReference>
<dbReference type="Gene3D" id="1.10.287.1040">
    <property type="entry name" value="Exonuclease VII, small subunit"/>
    <property type="match status" value="1"/>
</dbReference>
<evidence type="ECO:0000256" key="2">
    <source>
        <dbReference type="ARBA" id="ARBA00022722"/>
    </source>
</evidence>
<reference evidence="5" key="1">
    <citation type="submission" date="2018-05" db="EMBL/GenBank/DDBJ databases">
        <authorList>
            <person name="Lanie J.A."/>
            <person name="Ng W.-L."/>
            <person name="Kazmierczak K.M."/>
            <person name="Andrzejewski T.M."/>
            <person name="Davidsen T.M."/>
            <person name="Wayne K.J."/>
            <person name="Tettelin H."/>
            <person name="Glass J.I."/>
            <person name="Rusch D."/>
            <person name="Podicherti R."/>
            <person name="Tsui H.-C.T."/>
            <person name="Winkler M.E."/>
        </authorList>
    </citation>
    <scope>NUCLEOTIDE SEQUENCE</scope>
</reference>
<feature type="coiled-coil region" evidence="4">
    <location>
        <begin position="15"/>
        <end position="46"/>
    </location>
</feature>
<evidence type="ECO:0000256" key="1">
    <source>
        <dbReference type="ARBA" id="ARBA00022490"/>
    </source>
</evidence>
<proteinExistence type="predicted"/>
<evidence type="ECO:0000256" key="4">
    <source>
        <dbReference type="SAM" id="Coils"/>
    </source>
</evidence>
<dbReference type="InterPro" id="IPR003761">
    <property type="entry name" value="Exonuc_VII_S"/>
</dbReference>
<evidence type="ECO:0000256" key="3">
    <source>
        <dbReference type="ARBA" id="ARBA00022801"/>
    </source>
</evidence>
<dbReference type="Pfam" id="PF02609">
    <property type="entry name" value="Exonuc_VII_S"/>
    <property type="match status" value="1"/>
</dbReference>
<accession>A0A382HNN4</accession>
<keyword evidence="2" id="KW-0540">Nuclease</keyword>
<organism evidence="5">
    <name type="scientific">marine metagenome</name>
    <dbReference type="NCBI Taxonomy" id="408172"/>
    <lineage>
        <taxon>unclassified sequences</taxon>
        <taxon>metagenomes</taxon>
        <taxon>ecological metagenomes</taxon>
    </lineage>
</organism>
<dbReference type="GO" id="GO:0009318">
    <property type="term" value="C:exodeoxyribonuclease VII complex"/>
    <property type="evidence" value="ECO:0007669"/>
    <property type="project" value="InterPro"/>
</dbReference>
<evidence type="ECO:0000313" key="5">
    <source>
        <dbReference type="EMBL" id="SVB88908.1"/>
    </source>
</evidence>
<name>A0A382HNN4_9ZZZZ</name>
<keyword evidence="3" id="KW-0378">Hydrolase</keyword>
<protein>
    <submittedName>
        <fullName evidence="5">Uncharacterized protein</fullName>
    </submittedName>
</protein>
<dbReference type="AlphaFoldDB" id="A0A382HNN4"/>
<keyword evidence="1" id="KW-0963">Cytoplasm</keyword>
<dbReference type="GO" id="GO:0006308">
    <property type="term" value="P:DNA catabolic process"/>
    <property type="evidence" value="ECO:0007669"/>
    <property type="project" value="InterPro"/>
</dbReference>
<dbReference type="InterPro" id="IPR037004">
    <property type="entry name" value="Exonuc_VII_ssu_sf"/>
</dbReference>
<sequence length="81" mass="9517">MKLKNIPADISTKSIKEAQSEIKEIIIKLENTETDLESSMEQYNRMIYLNFHIQEQFKKKANEIRKTTLDKNGENTSKNLK</sequence>
<keyword evidence="4" id="KW-0175">Coiled coil</keyword>
<dbReference type="SUPFAM" id="SSF116842">
    <property type="entry name" value="XseB-like"/>
    <property type="match status" value="1"/>
</dbReference>
<gene>
    <name evidence="5" type="ORF">METZ01_LOCUS241762</name>
</gene>
<dbReference type="GO" id="GO:0008855">
    <property type="term" value="F:exodeoxyribonuclease VII activity"/>
    <property type="evidence" value="ECO:0007669"/>
    <property type="project" value="InterPro"/>
</dbReference>